<gene>
    <name evidence="4" type="ORF">GCM10007112_09790</name>
    <name evidence="3" type="ORF">Vsou_14610</name>
</gene>
<accession>A0A830EGR8</accession>
<reference evidence="4" key="2">
    <citation type="submission" date="2020-09" db="EMBL/GenBank/DDBJ databases">
        <authorList>
            <person name="Sun Q."/>
            <person name="Ohkuma M."/>
        </authorList>
    </citation>
    <scope>NUCLEOTIDE SEQUENCE</scope>
    <source>
        <strain evidence="4">JCM 11219</strain>
    </source>
</reference>
<reference evidence="4" key="1">
    <citation type="journal article" date="2014" name="Int. J. Syst. Evol. Microbiol.">
        <title>Complete genome sequence of Corynebacterium casei LMG S-19264T (=DSM 44701T), isolated from a smear-ripened cheese.</title>
        <authorList>
            <consortium name="US DOE Joint Genome Institute (JGI-PGF)"/>
            <person name="Walter F."/>
            <person name="Albersmeier A."/>
            <person name="Kalinowski J."/>
            <person name="Ruckert C."/>
        </authorList>
    </citation>
    <scope>NUCLEOTIDE SEQUENCE</scope>
    <source>
        <strain evidence="4">JCM 11219</strain>
    </source>
</reference>
<keyword evidence="6" id="KW-1185">Reference proteome</keyword>
<evidence type="ECO:0000259" key="1">
    <source>
        <dbReference type="Pfam" id="PF01637"/>
    </source>
</evidence>
<evidence type="ECO:0000313" key="5">
    <source>
        <dbReference type="Proteomes" id="UP000657075"/>
    </source>
</evidence>
<dbReference type="PANTHER" id="PTHR34301">
    <property type="entry name" value="DNA-BINDING PROTEIN-RELATED"/>
    <property type="match status" value="1"/>
</dbReference>
<dbReference type="EMBL" id="BMNM01000003">
    <property type="protein sequence ID" value="GGI75021.1"/>
    <property type="molecule type" value="Genomic_DNA"/>
</dbReference>
<dbReference type="Gene3D" id="1.10.8.60">
    <property type="match status" value="1"/>
</dbReference>
<organism evidence="4 5">
    <name type="scientific">Vulcanisaeta souniana JCM 11219</name>
    <dbReference type="NCBI Taxonomy" id="1293586"/>
    <lineage>
        <taxon>Archaea</taxon>
        <taxon>Thermoproteota</taxon>
        <taxon>Thermoprotei</taxon>
        <taxon>Thermoproteales</taxon>
        <taxon>Thermoproteaceae</taxon>
        <taxon>Vulcanisaeta</taxon>
    </lineage>
</organism>
<dbReference type="Gene3D" id="1.10.10.10">
    <property type="entry name" value="Winged helix-like DNA-binding domain superfamily/Winged helix DNA-binding domain"/>
    <property type="match status" value="1"/>
</dbReference>
<evidence type="ECO:0000259" key="2">
    <source>
        <dbReference type="Pfam" id="PF21100"/>
    </source>
</evidence>
<name>A0A830EGR8_9CREN</name>
<dbReference type="AlphaFoldDB" id="A0A830EGR8"/>
<reference evidence="3" key="4">
    <citation type="journal article" date="2023" name="Microbiol. Resour. Announc.">
        <title>Complete Genome Sequence of Vulcanisaeta souniana Strain IC-059, a Hyperthermophilic Archaeon Isolated from Hot Spring Water in Japan.</title>
        <authorList>
            <person name="Kato S."/>
            <person name="Itoh T."/>
            <person name="Wu L."/>
            <person name="Ma J."/>
            <person name="Ohkuma M."/>
        </authorList>
    </citation>
    <scope>NUCLEOTIDE SEQUENCE</scope>
    <source>
        <strain evidence="3">JCM 11219</strain>
    </source>
</reference>
<dbReference type="InterPro" id="IPR048907">
    <property type="entry name" value="WHD_MCM_arc"/>
</dbReference>
<dbReference type="InterPro" id="IPR027417">
    <property type="entry name" value="P-loop_NTPase"/>
</dbReference>
<dbReference type="InterPro" id="IPR036390">
    <property type="entry name" value="WH_DNA-bd_sf"/>
</dbReference>
<dbReference type="Pfam" id="PF01637">
    <property type="entry name" value="ATPase_2"/>
    <property type="match status" value="1"/>
</dbReference>
<feature type="domain" description="ATPase" evidence="1">
    <location>
        <begin position="8"/>
        <end position="127"/>
    </location>
</feature>
<evidence type="ECO:0008006" key="7">
    <source>
        <dbReference type="Google" id="ProtNLM"/>
    </source>
</evidence>
<dbReference type="Proteomes" id="UP001060771">
    <property type="component" value="Chromosome"/>
</dbReference>
<evidence type="ECO:0000313" key="6">
    <source>
        <dbReference type="Proteomes" id="UP001060771"/>
    </source>
</evidence>
<dbReference type="InterPro" id="IPR036388">
    <property type="entry name" value="WH-like_DNA-bd_sf"/>
</dbReference>
<proteinExistence type="predicted"/>
<dbReference type="EMBL" id="AP026830">
    <property type="protein sequence ID" value="BDR92368.1"/>
    <property type="molecule type" value="Genomic_DNA"/>
</dbReference>
<evidence type="ECO:0000313" key="3">
    <source>
        <dbReference type="EMBL" id="BDR92368.1"/>
    </source>
</evidence>
<reference evidence="6" key="3">
    <citation type="submission" date="2022-09" db="EMBL/GenBank/DDBJ databases">
        <title>Complete genome sequence of Vulcanisaeta souniana.</title>
        <authorList>
            <person name="Kato S."/>
            <person name="Itoh T."/>
            <person name="Ohkuma M."/>
        </authorList>
    </citation>
    <scope>NUCLEOTIDE SEQUENCE [LARGE SCALE GENOMIC DNA]</scope>
    <source>
        <strain evidence="6">JCM 11219</strain>
    </source>
</reference>
<dbReference type="InterPro" id="IPR011579">
    <property type="entry name" value="ATPase_dom"/>
</dbReference>
<feature type="domain" description="MCM C-terminal" evidence="2">
    <location>
        <begin position="173"/>
        <end position="218"/>
    </location>
</feature>
<dbReference type="SUPFAM" id="SSF52540">
    <property type="entry name" value="P-loop containing nucleoside triphosphate hydrolases"/>
    <property type="match status" value="1"/>
</dbReference>
<sequence length="229" mass="26246">MFADILDSLNDWASDEGLRVIIVLDEAQELVKARGFDVLPVLAYAYDNLRNITFIITGSEFRVFTKFLKLNDPESSLLGRAYVNITLKPFSKDQAIEFLRRGFREQGIEFDKAEQVYEELGGNPGWLTFFGHRALRVGFDDVLSETRREAIDLIRREICNFINEGRHLVERGYLRILEVCVGGCRWSIIKKALEAMEGRELNNSIVDSLIKALLDYSLKRVIPTYCPTS</sequence>
<evidence type="ECO:0000313" key="4">
    <source>
        <dbReference type="EMBL" id="GGI75021.1"/>
    </source>
</evidence>
<protein>
    <recommendedName>
        <fullName evidence="7">ATPase</fullName>
    </recommendedName>
</protein>
<dbReference type="GeneID" id="76207009"/>
<dbReference type="Gene3D" id="3.40.50.300">
    <property type="entry name" value="P-loop containing nucleotide triphosphate hydrolases"/>
    <property type="match status" value="1"/>
</dbReference>
<dbReference type="GO" id="GO:0005524">
    <property type="term" value="F:ATP binding"/>
    <property type="evidence" value="ECO:0007669"/>
    <property type="project" value="InterPro"/>
</dbReference>
<dbReference type="RefSeq" id="WP_264890688.1">
    <property type="nucleotide sequence ID" value="NZ_AP026830.1"/>
</dbReference>
<dbReference type="SUPFAM" id="SSF46785">
    <property type="entry name" value="Winged helix' DNA-binding domain"/>
    <property type="match status" value="1"/>
</dbReference>
<dbReference type="Pfam" id="PF21100">
    <property type="entry name" value="WHD_MCM"/>
    <property type="match status" value="1"/>
</dbReference>
<dbReference type="Proteomes" id="UP000657075">
    <property type="component" value="Unassembled WGS sequence"/>
</dbReference>
<dbReference type="PANTHER" id="PTHR34301:SF8">
    <property type="entry name" value="ATPASE DOMAIN-CONTAINING PROTEIN"/>
    <property type="match status" value="1"/>
</dbReference>